<dbReference type="GO" id="GO:0006516">
    <property type="term" value="P:glycoprotein catabolic process"/>
    <property type="evidence" value="ECO:0007669"/>
    <property type="project" value="TreeGrafter"/>
</dbReference>
<proteinExistence type="inferred from homology"/>
<dbReference type="InterPro" id="IPR008928">
    <property type="entry name" value="6-hairpin_glycosidase_sf"/>
</dbReference>
<feature type="domain" description="NADH:ubiquinone oxidoreductase-like 20kDa subunit" evidence="5">
    <location>
        <begin position="111"/>
        <end position="218"/>
    </location>
</feature>
<evidence type="ECO:0000256" key="1">
    <source>
        <dbReference type="ARBA" id="ARBA00009173"/>
    </source>
</evidence>
<dbReference type="InParanoid" id="A0A1Z5T743"/>
<evidence type="ECO:0008006" key="10">
    <source>
        <dbReference type="Google" id="ProtNLM"/>
    </source>
</evidence>
<evidence type="ECO:0000259" key="6">
    <source>
        <dbReference type="Pfam" id="PF07971"/>
    </source>
</evidence>
<dbReference type="NCBIfam" id="TIGR01957">
    <property type="entry name" value="nuoB_fam"/>
    <property type="match status" value="1"/>
</dbReference>
<dbReference type="GO" id="GO:0048038">
    <property type="term" value="F:quinone binding"/>
    <property type="evidence" value="ECO:0007669"/>
    <property type="project" value="InterPro"/>
</dbReference>
<dbReference type="Pfam" id="PF07971">
    <property type="entry name" value="Glyco_hydro_92"/>
    <property type="match status" value="1"/>
</dbReference>
<dbReference type="InterPro" id="IPR006138">
    <property type="entry name" value="NADH_UQ_OxRdtase_20Kd_su"/>
</dbReference>
<dbReference type="EMBL" id="MUNK01000105">
    <property type="protein sequence ID" value="OTA31852.1"/>
    <property type="molecule type" value="Genomic_DNA"/>
</dbReference>
<dbReference type="Proteomes" id="UP000194280">
    <property type="component" value="Unassembled WGS sequence"/>
</dbReference>
<protein>
    <recommendedName>
        <fullName evidence="10">NADH:ubiquinone oxidoreductase-like 20kDa subunit domain-containing protein</fullName>
    </recommendedName>
</protein>
<dbReference type="PANTHER" id="PTHR12143">
    <property type="entry name" value="PEPTIDE N-GLYCANASE PNGASE -RELATED"/>
    <property type="match status" value="1"/>
</dbReference>
<dbReference type="Gene3D" id="1.20.1610.10">
    <property type="entry name" value="alpha-1,2-mannosidases domains"/>
    <property type="match status" value="1"/>
</dbReference>
<dbReference type="NCBIfam" id="NF005012">
    <property type="entry name" value="PRK06411.1"/>
    <property type="match status" value="1"/>
</dbReference>
<evidence type="ECO:0000259" key="7">
    <source>
        <dbReference type="Pfam" id="PF17678"/>
    </source>
</evidence>
<organism evidence="8 9">
    <name type="scientific">Hortaea werneckii EXF-2000</name>
    <dbReference type="NCBI Taxonomy" id="1157616"/>
    <lineage>
        <taxon>Eukaryota</taxon>
        <taxon>Fungi</taxon>
        <taxon>Dikarya</taxon>
        <taxon>Ascomycota</taxon>
        <taxon>Pezizomycotina</taxon>
        <taxon>Dothideomycetes</taxon>
        <taxon>Dothideomycetidae</taxon>
        <taxon>Mycosphaerellales</taxon>
        <taxon>Teratosphaeriaceae</taxon>
        <taxon>Hortaea</taxon>
    </lineage>
</organism>
<dbReference type="FunFam" id="2.70.98.10:FF:000010">
    <property type="entry name" value="Alpha-1,2-mannosidase family protein"/>
    <property type="match status" value="1"/>
</dbReference>
<dbReference type="NCBIfam" id="TIGR01180">
    <property type="entry name" value="aman2_put"/>
    <property type="match status" value="1"/>
</dbReference>
<comment type="similarity">
    <text evidence="1 3">Belongs to the complex I 20 kDa subunit family.</text>
</comment>
<dbReference type="PANTHER" id="PTHR12143:SF42">
    <property type="entry name" value="PUTATIVE SUBFAMILY (AFU_ORTHOLOGUE AFUA_6G13760)-RELATED"/>
    <property type="match status" value="1"/>
</dbReference>
<accession>A0A1Z5T743</accession>
<dbReference type="Gene3D" id="2.70.98.10">
    <property type="match status" value="1"/>
</dbReference>
<dbReference type="FunFam" id="3.30.2080.10:FF:000001">
    <property type="entry name" value="Alpha-1,2-mannosidase subfamily"/>
    <property type="match status" value="1"/>
</dbReference>
<dbReference type="InterPro" id="IPR006137">
    <property type="entry name" value="NADH_UbQ_OxRdtase-like_20kDa"/>
</dbReference>
<dbReference type="InterPro" id="IPR005887">
    <property type="entry name" value="GH92_a_mannosidase_put"/>
</dbReference>
<evidence type="ECO:0000256" key="3">
    <source>
        <dbReference type="RuleBase" id="RU004464"/>
    </source>
</evidence>
<dbReference type="FunFam" id="1.20.1610.10:FF:000002">
    <property type="entry name" value="Alpha-1,2-mannosidase family protein"/>
    <property type="match status" value="1"/>
</dbReference>
<sequence length="1052" mass="115680">MFPTTRQATAMALRAKPTTALQPFRVATASISSSTKKDAAPAEQQQSRLGLVKGNPGTPPPMKGLKPRQEVPLPSQEGSNGVMQYALTTLDTITNWARQGSLWPMTFGLACCALEMMHLSTPRYDQDRMGIIFRASPRQSDVMIVAGTLTNKMAPALRQVYDQMPDPRWVISMGSCANGGGYYHYSYSVTRGCDRIVPVDIYVPGCPPTAEALMFGIFQLQKKMRHTKITPCYSACLVCSQQQRFFVSASSTMTRITKIITGLALTELALCQSGADILNFVNPLIGTVDGGHVFPGATLPFGMAKAVADVNGEDQGGFASDGSNITGFSHMHDSGTGGSPSLGNFPLFPQAGCPGDILNNCFFPKETRATPRINGSVRAHPGYFAVEMASNIKAEMTVTNHTALYRFSFPDTPVENNATLSPLILADLTDLPDSRINGSVNVDEETGRITGSGSFSPSFGIGSYTLHFCADFNGAAVKDTGVFMNNRAGSEPKNLSTVQDGVNNSPEILPAGAWTQFHAPEGDDNEILARVGVSFISVDRACKNAESEIPDFDFEGVHTAAQDAWTKTLGAVEVTPGEGVNSSLQTVFWSGIYRASLSPQDYTGENPLWNSTEPYYDSYYCIWDSFRSIHTMITILDPLSQVRMLRSLIDIYRHEGWLPDCRMSLCKGFTQGGSNADIVLTDAYLKIKSISDGVDWATAYEAVVRDAEVEPENWSVQGRGGLHSWKNLHYIPTEDYDPYGVGPFTRSISRTVEYAYDDFCIAEMAQEMGHDADAHKYFGRSEYWRNMYLPTQNSSINGTDTGFTGFLQPRFLNGTWGFQDPIFCSPLLNFTSCYLNPDGHETYEGSSWLYTTFVPHDMASLITTLGGPDQFVKRLDYLHESGLLYIGDEQGFLPVFQYHYAGRPGKSAERAHYYIPRLFNTTLVGIPGNDDSGAMGSFVALTMMGLFPNPGQDVYLITPPFFEEWSITNPVTGKKATVRNRNFDAGYENLYIQSATLDGKVYRKNWLTHDFFLNGGVLELTLGRSESDWGTQEEDLPPSMSTNHHMTGYSLL</sequence>
<dbReference type="Gene3D" id="3.40.50.12280">
    <property type="match status" value="1"/>
</dbReference>
<feature type="domain" description="Glycosyl hydrolase family 92" evidence="6">
    <location>
        <begin position="541"/>
        <end position="1023"/>
    </location>
</feature>
<dbReference type="GO" id="GO:0030246">
    <property type="term" value="F:carbohydrate binding"/>
    <property type="evidence" value="ECO:0007669"/>
    <property type="project" value="InterPro"/>
</dbReference>
<keyword evidence="3" id="KW-0004">4Fe-4S</keyword>
<dbReference type="VEuPathDB" id="FungiDB:BTJ68_08452"/>
<dbReference type="STRING" id="1157616.A0A1Z5T743"/>
<dbReference type="InterPro" id="IPR012939">
    <property type="entry name" value="Glyco_hydro_92"/>
</dbReference>
<gene>
    <name evidence="8" type="ORF">BTJ68_08452</name>
</gene>
<feature type="region of interest" description="Disordered" evidence="4">
    <location>
        <begin position="30"/>
        <end position="77"/>
    </location>
</feature>
<keyword evidence="3" id="KW-0408">Iron</keyword>
<evidence type="ECO:0000313" key="8">
    <source>
        <dbReference type="EMBL" id="OTA31852.1"/>
    </source>
</evidence>
<dbReference type="Pfam" id="PF01058">
    <property type="entry name" value="Oxidored_q6"/>
    <property type="match status" value="1"/>
</dbReference>
<comment type="caution">
    <text evidence="8">The sequence shown here is derived from an EMBL/GenBank/DDBJ whole genome shotgun (WGS) entry which is preliminary data.</text>
</comment>
<dbReference type="Gene3D" id="1.20.1050.60">
    <property type="entry name" value="alpha-1,2-mannosidase"/>
    <property type="match status" value="1"/>
</dbReference>
<dbReference type="HAMAP" id="MF_01356">
    <property type="entry name" value="NDH1_NuoB"/>
    <property type="match status" value="1"/>
</dbReference>
<dbReference type="GO" id="GO:0005829">
    <property type="term" value="C:cytosol"/>
    <property type="evidence" value="ECO:0007669"/>
    <property type="project" value="TreeGrafter"/>
</dbReference>
<dbReference type="GO" id="GO:0051539">
    <property type="term" value="F:4 iron, 4 sulfur cluster binding"/>
    <property type="evidence" value="ECO:0007669"/>
    <property type="project" value="UniProtKB-KW"/>
</dbReference>
<dbReference type="InterPro" id="IPR050883">
    <property type="entry name" value="PNGase"/>
</dbReference>
<dbReference type="SUPFAM" id="SSF48208">
    <property type="entry name" value="Six-hairpin glycosidases"/>
    <property type="match status" value="1"/>
</dbReference>
<dbReference type="OrthoDB" id="449263at2759"/>
<dbReference type="GO" id="GO:0046872">
    <property type="term" value="F:metal ion binding"/>
    <property type="evidence" value="ECO:0007669"/>
    <property type="project" value="UniProtKB-KW"/>
</dbReference>
<evidence type="ECO:0000259" key="5">
    <source>
        <dbReference type="Pfam" id="PF01058"/>
    </source>
</evidence>
<keyword evidence="2 3" id="KW-0520">NAD</keyword>
<dbReference type="GO" id="GO:0005634">
    <property type="term" value="C:nucleus"/>
    <property type="evidence" value="ECO:0007669"/>
    <property type="project" value="TreeGrafter"/>
</dbReference>
<dbReference type="GO" id="GO:0005975">
    <property type="term" value="P:carbohydrate metabolic process"/>
    <property type="evidence" value="ECO:0007669"/>
    <property type="project" value="InterPro"/>
</dbReference>
<keyword evidence="9" id="KW-1185">Reference proteome</keyword>
<dbReference type="GO" id="GO:0008137">
    <property type="term" value="F:NADH dehydrogenase (ubiquinone) activity"/>
    <property type="evidence" value="ECO:0007669"/>
    <property type="project" value="InterPro"/>
</dbReference>
<evidence type="ECO:0000256" key="4">
    <source>
        <dbReference type="SAM" id="MobiDB-lite"/>
    </source>
</evidence>
<name>A0A1Z5T743_HORWE</name>
<dbReference type="Gene3D" id="3.30.2080.10">
    <property type="entry name" value="GH92 mannosidase domain"/>
    <property type="match status" value="1"/>
</dbReference>
<evidence type="ECO:0000256" key="2">
    <source>
        <dbReference type="ARBA" id="ARBA00023027"/>
    </source>
</evidence>
<dbReference type="InterPro" id="IPR041371">
    <property type="entry name" value="GH92_N"/>
</dbReference>
<dbReference type="InterPro" id="IPR014718">
    <property type="entry name" value="GH-type_carb-bd"/>
</dbReference>
<dbReference type="PROSITE" id="PS01150">
    <property type="entry name" value="COMPLEX1_20K"/>
    <property type="match status" value="1"/>
</dbReference>
<dbReference type="FunFam" id="1.20.1050.60:FF:000002">
    <property type="entry name" value="Glycosyl hydrolase family 92"/>
    <property type="match status" value="1"/>
</dbReference>
<feature type="region of interest" description="Disordered" evidence="4">
    <location>
        <begin position="1028"/>
        <end position="1052"/>
    </location>
</feature>
<dbReference type="GO" id="GO:0000224">
    <property type="term" value="F:peptide-N4-(N-acetyl-beta-glucosaminyl)asparagine amidase activity"/>
    <property type="evidence" value="ECO:0007669"/>
    <property type="project" value="TreeGrafter"/>
</dbReference>
<dbReference type="AlphaFoldDB" id="A0A1Z5T743"/>
<keyword evidence="3" id="KW-0411">Iron-sulfur</keyword>
<dbReference type="FunFam" id="3.40.50.12280:FF:000001">
    <property type="entry name" value="NADH-quinone oxidoreductase subunit B 2"/>
    <property type="match status" value="1"/>
</dbReference>
<keyword evidence="3" id="KW-0479">Metal-binding</keyword>
<dbReference type="Pfam" id="PF17678">
    <property type="entry name" value="Glyco_hydro_92N"/>
    <property type="match status" value="1"/>
</dbReference>
<dbReference type="SUPFAM" id="SSF56770">
    <property type="entry name" value="HydA/Nqo6-like"/>
    <property type="match status" value="1"/>
</dbReference>
<reference evidence="8 9" key="1">
    <citation type="submission" date="2017-01" db="EMBL/GenBank/DDBJ databases">
        <title>The recent genome duplication of the halophilic yeast Hortaea werneckii: insights from long-read sequencing.</title>
        <authorList>
            <person name="Sinha S."/>
            <person name="Flibotte S."/>
            <person name="Neira M."/>
            <person name="Lenassi M."/>
            <person name="Gostincar C."/>
            <person name="Stajich J.E."/>
            <person name="Nislow C.E."/>
        </authorList>
    </citation>
    <scope>NUCLEOTIDE SEQUENCE [LARGE SCALE GENOMIC DNA]</scope>
    <source>
        <strain evidence="8 9">EXF-2000</strain>
    </source>
</reference>
<feature type="domain" description="Glycosyl hydrolase family 92 N-terminal" evidence="7">
    <location>
        <begin position="280"/>
        <end position="534"/>
    </location>
</feature>
<evidence type="ECO:0000313" key="9">
    <source>
        <dbReference type="Proteomes" id="UP000194280"/>
    </source>
</evidence>